<evidence type="ECO:0000313" key="2">
    <source>
        <dbReference type="EMBL" id="DAD98158.1"/>
    </source>
</evidence>
<organism evidence="2">
    <name type="scientific">Myoviridae sp. cthRr4</name>
    <dbReference type="NCBI Taxonomy" id="2825152"/>
    <lineage>
        <taxon>Viruses</taxon>
        <taxon>Duplodnaviria</taxon>
        <taxon>Heunggongvirae</taxon>
        <taxon>Uroviricota</taxon>
        <taxon>Caudoviricetes</taxon>
    </lineage>
</organism>
<accession>A0A8S5NTT2</accession>
<dbReference type="EMBL" id="BK015254">
    <property type="protein sequence ID" value="DAD98158.1"/>
    <property type="molecule type" value="Genomic_DNA"/>
</dbReference>
<protein>
    <submittedName>
        <fullName evidence="2">Uncharacterized protein</fullName>
    </submittedName>
</protein>
<proteinExistence type="predicted"/>
<feature type="coiled-coil region" evidence="1">
    <location>
        <begin position="2"/>
        <end position="29"/>
    </location>
</feature>
<sequence>MTKDLLEQADSLIEEIKDIERRLRNIEKREKTILGDSVTGSEKEYPYIKRNFKITGVENKLFSSRTKRQYKKMLRSKKYNYGKIIKQIEYELNYVDDSEIRRIIRYRYYDNLSWIQIQIKMKYNSEDTARKKIIRFFQKN</sequence>
<keyword evidence="1" id="KW-0175">Coiled coil</keyword>
<evidence type="ECO:0000256" key="1">
    <source>
        <dbReference type="SAM" id="Coils"/>
    </source>
</evidence>
<reference evidence="2" key="1">
    <citation type="journal article" date="2021" name="Proc. Natl. Acad. Sci. U.S.A.">
        <title>A Catalog of Tens of Thousands of Viruses from Human Metagenomes Reveals Hidden Associations with Chronic Diseases.</title>
        <authorList>
            <person name="Tisza M.J."/>
            <person name="Buck C.B."/>
        </authorList>
    </citation>
    <scope>NUCLEOTIDE SEQUENCE</scope>
    <source>
        <strain evidence="2">CthRr4</strain>
    </source>
</reference>
<name>A0A8S5NTT2_9CAUD</name>